<protein>
    <submittedName>
        <fullName evidence="1">Gamma-glutamyl-gamma-aminobutyrate hydrolase</fullName>
    </submittedName>
</protein>
<dbReference type="SUPFAM" id="SSF52317">
    <property type="entry name" value="Class I glutamine amidotransferase-like"/>
    <property type="match status" value="1"/>
</dbReference>
<evidence type="ECO:0000313" key="2">
    <source>
        <dbReference type="Proteomes" id="UP000638313"/>
    </source>
</evidence>
<accession>A0A919B162</accession>
<keyword evidence="1" id="KW-0378">Hydrolase</keyword>
<dbReference type="PANTHER" id="PTHR43235:SF1">
    <property type="entry name" value="GLUTAMINE AMIDOTRANSFERASE PB2B2.05-RELATED"/>
    <property type="match status" value="1"/>
</dbReference>
<keyword evidence="2" id="KW-1185">Reference proteome</keyword>
<dbReference type="GO" id="GO:0005829">
    <property type="term" value="C:cytosol"/>
    <property type="evidence" value="ECO:0007669"/>
    <property type="project" value="TreeGrafter"/>
</dbReference>
<dbReference type="InterPro" id="IPR029062">
    <property type="entry name" value="Class_I_gatase-like"/>
</dbReference>
<dbReference type="RefSeq" id="WP_190129277.1">
    <property type="nucleotide sequence ID" value="NZ_BNBD01000003.1"/>
</dbReference>
<reference evidence="1" key="1">
    <citation type="journal article" date="2014" name="Int. J. Syst. Evol. Microbiol.">
        <title>Complete genome sequence of Corynebacterium casei LMG S-19264T (=DSM 44701T), isolated from a smear-ripened cheese.</title>
        <authorList>
            <consortium name="US DOE Joint Genome Institute (JGI-PGF)"/>
            <person name="Walter F."/>
            <person name="Albersmeier A."/>
            <person name="Kalinowski J."/>
            <person name="Ruckert C."/>
        </authorList>
    </citation>
    <scope>NUCLEOTIDE SEQUENCE</scope>
    <source>
        <strain evidence="1">JCM 4059</strain>
    </source>
</reference>
<dbReference type="Pfam" id="PF07722">
    <property type="entry name" value="Peptidase_C26"/>
    <property type="match status" value="1"/>
</dbReference>
<organism evidence="1 2">
    <name type="scientific">Streptomyces mashuensis</name>
    <dbReference type="NCBI Taxonomy" id="33904"/>
    <lineage>
        <taxon>Bacteria</taxon>
        <taxon>Bacillati</taxon>
        <taxon>Actinomycetota</taxon>
        <taxon>Actinomycetes</taxon>
        <taxon>Kitasatosporales</taxon>
        <taxon>Streptomycetaceae</taxon>
        <taxon>Streptomyces</taxon>
    </lineage>
</organism>
<sequence length="266" mass="27312">MTTATTAAGARPLIGISTYWTQARWGVAWDLPAALLPASYPAYVQAAGGLAVMLPPDGSTTAAAAAAATAAAETVRRLDGLLLAGGDDLDPALYGAPPHPRTGRPVPERDRWELALLAAALDQRVPVLGVCRGMQLMNVHAGGTLVQHLPDVVGHDGHNPKAGTFTDHTVTPVPGSLTARLLGPHPRPVATHHHQAVDRLGEGLRVSAHAEDGTAEALEYVAHDGFALGIQWHPEAGTDPGPGRALVEAAAGRCRGAGRTGPAIPG</sequence>
<evidence type="ECO:0000313" key="1">
    <source>
        <dbReference type="EMBL" id="GHF40002.1"/>
    </source>
</evidence>
<comment type="caution">
    <text evidence="1">The sequence shown here is derived from an EMBL/GenBank/DDBJ whole genome shotgun (WGS) entry which is preliminary data.</text>
</comment>
<dbReference type="PANTHER" id="PTHR43235">
    <property type="entry name" value="GLUTAMINE AMIDOTRANSFERASE PB2B2.05-RELATED"/>
    <property type="match status" value="1"/>
</dbReference>
<dbReference type="PROSITE" id="PS51273">
    <property type="entry name" value="GATASE_TYPE_1"/>
    <property type="match status" value="1"/>
</dbReference>
<proteinExistence type="predicted"/>
<dbReference type="InterPro" id="IPR011697">
    <property type="entry name" value="Peptidase_C26"/>
</dbReference>
<dbReference type="CDD" id="cd01745">
    <property type="entry name" value="GATase1_2"/>
    <property type="match status" value="1"/>
</dbReference>
<name>A0A919B162_9ACTN</name>
<reference evidence="1" key="2">
    <citation type="submission" date="2020-09" db="EMBL/GenBank/DDBJ databases">
        <authorList>
            <person name="Sun Q."/>
            <person name="Ohkuma M."/>
        </authorList>
    </citation>
    <scope>NUCLEOTIDE SEQUENCE</scope>
    <source>
        <strain evidence="1">JCM 4059</strain>
    </source>
</reference>
<dbReference type="GO" id="GO:0006598">
    <property type="term" value="P:polyamine catabolic process"/>
    <property type="evidence" value="ECO:0007669"/>
    <property type="project" value="TreeGrafter"/>
</dbReference>
<dbReference type="AlphaFoldDB" id="A0A919B162"/>
<dbReference type="EMBL" id="BNBD01000003">
    <property type="protein sequence ID" value="GHF40002.1"/>
    <property type="molecule type" value="Genomic_DNA"/>
</dbReference>
<dbReference type="Gene3D" id="3.40.50.880">
    <property type="match status" value="1"/>
</dbReference>
<dbReference type="InterPro" id="IPR044668">
    <property type="entry name" value="PuuD-like"/>
</dbReference>
<dbReference type="Proteomes" id="UP000638313">
    <property type="component" value="Unassembled WGS sequence"/>
</dbReference>
<gene>
    <name evidence="1" type="ORF">GCM10010218_21700</name>
</gene>
<dbReference type="GO" id="GO:0033969">
    <property type="term" value="F:gamma-glutamyl-gamma-aminobutyrate hydrolase activity"/>
    <property type="evidence" value="ECO:0007669"/>
    <property type="project" value="TreeGrafter"/>
</dbReference>